<dbReference type="Proteomes" id="UP000799118">
    <property type="component" value="Unassembled WGS sequence"/>
</dbReference>
<dbReference type="EMBL" id="ML769676">
    <property type="protein sequence ID" value="KAE9389933.1"/>
    <property type="molecule type" value="Genomic_DNA"/>
</dbReference>
<gene>
    <name evidence="1" type="ORF">BT96DRAFT_1066308</name>
</gene>
<reference evidence="1" key="1">
    <citation type="journal article" date="2019" name="Environ. Microbiol.">
        <title>Fungal ecological strategies reflected in gene transcription - a case study of two litter decomposers.</title>
        <authorList>
            <person name="Barbi F."/>
            <person name="Kohler A."/>
            <person name="Barry K."/>
            <person name="Baskaran P."/>
            <person name="Daum C."/>
            <person name="Fauchery L."/>
            <person name="Ihrmark K."/>
            <person name="Kuo A."/>
            <person name="LaButti K."/>
            <person name="Lipzen A."/>
            <person name="Morin E."/>
            <person name="Grigoriev I.V."/>
            <person name="Henrissat B."/>
            <person name="Lindahl B."/>
            <person name="Martin F."/>
        </authorList>
    </citation>
    <scope>NUCLEOTIDE SEQUENCE</scope>
    <source>
        <strain evidence="1">JB14</strain>
    </source>
</reference>
<accession>A0A6A4GWX6</accession>
<name>A0A6A4GWX6_9AGAR</name>
<protein>
    <submittedName>
        <fullName evidence="1">Uncharacterized protein</fullName>
    </submittedName>
</protein>
<sequence>MRMHEWMCSSGARIDPIPSGGCTGALSITPSTNLVPGTLAGLNQPKGTSFYWMPSVSNFPGIDAVLGDTDGNIFTVQCSIAMDHSAPNDGILKARQSIPSAIRNACSWHHVVV</sequence>
<evidence type="ECO:0000313" key="1">
    <source>
        <dbReference type="EMBL" id="KAE9389933.1"/>
    </source>
</evidence>
<proteinExistence type="predicted"/>
<keyword evidence="2" id="KW-1185">Reference proteome</keyword>
<evidence type="ECO:0000313" key="2">
    <source>
        <dbReference type="Proteomes" id="UP000799118"/>
    </source>
</evidence>
<dbReference type="AlphaFoldDB" id="A0A6A4GWX6"/>
<organism evidence="1 2">
    <name type="scientific">Gymnopus androsaceus JB14</name>
    <dbReference type="NCBI Taxonomy" id="1447944"/>
    <lineage>
        <taxon>Eukaryota</taxon>
        <taxon>Fungi</taxon>
        <taxon>Dikarya</taxon>
        <taxon>Basidiomycota</taxon>
        <taxon>Agaricomycotina</taxon>
        <taxon>Agaricomycetes</taxon>
        <taxon>Agaricomycetidae</taxon>
        <taxon>Agaricales</taxon>
        <taxon>Marasmiineae</taxon>
        <taxon>Omphalotaceae</taxon>
        <taxon>Gymnopus</taxon>
    </lineage>
</organism>
<feature type="non-terminal residue" evidence="1">
    <location>
        <position position="113"/>
    </location>
</feature>
<dbReference type="OrthoDB" id="19861at2759"/>